<keyword evidence="3" id="KW-1185">Reference proteome</keyword>
<keyword evidence="1" id="KW-0812">Transmembrane</keyword>
<dbReference type="RefSeq" id="WP_338548722.1">
    <property type="nucleotide sequence ID" value="NZ_CP146069.1"/>
</dbReference>
<evidence type="ECO:0000313" key="3">
    <source>
        <dbReference type="Proteomes" id="UP001364156"/>
    </source>
</evidence>
<keyword evidence="1" id="KW-1133">Transmembrane helix</keyword>
<protein>
    <submittedName>
        <fullName evidence="2">Photosynthetic complex assembly protein PuhC</fullName>
    </submittedName>
</protein>
<keyword evidence="1" id="KW-0472">Membrane</keyword>
<evidence type="ECO:0000313" key="2">
    <source>
        <dbReference type="EMBL" id="WWR45808.1"/>
    </source>
</evidence>
<gene>
    <name evidence="2" type="primary">puhC</name>
    <name evidence="2" type="ORF">RZ517_13595</name>
</gene>
<dbReference type="EMBL" id="CP146069">
    <property type="protein sequence ID" value="WWR45808.1"/>
    <property type="molecule type" value="Genomic_DNA"/>
</dbReference>
<sequence>MDRTDTNLPPAPQASHDKELVPRILIVAVCTLVLTILALVTWARVTDQPVTYVPPKGEITHERTFHLTGDMAGSATVTDLDGTLIADLSPEEGGFISGIWRVIQRERTKHRVAVNGPLTLVRYETGRIAIYDPSTGWSADLMGFGADNARAFARLLAQ</sequence>
<organism evidence="2 3">
    <name type="scientific">Roseovarius phycicola</name>
    <dbReference type="NCBI Taxonomy" id="3080976"/>
    <lineage>
        <taxon>Bacteria</taxon>
        <taxon>Pseudomonadati</taxon>
        <taxon>Pseudomonadota</taxon>
        <taxon>Alphaproteobacteria</taxon>
        <taxon>Rhodobacterales</taxon>
        <taxon>Roseobacteraceae</taxon>
        <taxon>Roseovarius</taxon>
    </lineage>
</organism>
<reference evidence="2 3" key="1">
    <citation type="submission" date="2023-10" db="EMBL/GenBank/DDBJ databases">
        <title>Roseovarius strain S88 nov., isolated from a marine algae.</title>
        <authorList>
            <person name="Lee M.W."/>
            <person name="Lee J.K."/>
            <person name="Kim J.M."/>
            <person name="Choi D.G."/>
            <person name="Baek J.H."/>
            <person name="Bayburt H."/>
            <person name="Jung J.J."/>
            <person name="Han D.M."/>
            <person name="Jeon C.O."/>
        </authorList>
    </citation>
    <scope>NUCLEOTIDE SEQUENCE [LARGE SCALE GENOMIC DNA]</scope>
    <source>
        <strain evidence="2 3">S88</strain>
    </source>
</reference>
<dbReference type="Proteomes" id="UP001364156">
    <property type="component" value="Chromosome"/>
</dbReference>
<feature type="transmembrane region" description="Helical" evidence="1">
    <location>
        <begin position="20"/>
        <end position="42"/>
    </location>
</feature>
<evidence type="ECO:0000256" key="1">
    <source>
        <dbReference type="SAM" id="Phobius"/>
    </source>
</evidence>
<dbReference type="NCBIfam" id="TIGR03054">
    <property type="entry name" value="photo_alph_chp1"/>
    <property type="match status" value="1"/>
</dbReference>
<proteinExistence type="predicted"/>
<dbReference type="InterPro" id="IPR017495">
    <property type="entry name" value="PuhC"/>
</dbReference>
<accession>A0ABZ2HF07</accession>
<name>A0ABZ2HF07_9RHOB</name>